<feature type="compositionally biased region" description="Polar residues" evidence="4">
    <location>
        <begin position="1807"/>
        <end position="1817"/>
    </location>
</feature>
<reference evidence="5" key="1">
    <citation type="submission" date="2022-03" db="EMBL/GenBank/DDBJ databases">
        <authorList>
            <person name="Martin C."/>
        </authorList>
    </citation>
    <scope>NUCLEOTIDE SEQUENCE</scope>
</reference>
<feature type="compositionally biased region" description="Basic and acidic residues" evidence="4">
    <location>
        <begin position="2295"/>
        <end position="2333"/>
    </location>
</feature>
<gene>
    <name evidence="5" type="ORF">OFUS_LOCUS10920</name>
</gene>
<feature type="region of interest" description="Disordered" evidence="4">
    <location>
        <begin position="1754"/>
        <end position="1838"/>
    </location>
</feature>
<dbReference type="Proteomes" id="UP000749559">
    <property type="component" value="Unassembled WGS sequence"/>
</dbReference>
<feature type="compositionally biased region" description="Low complexity" evidence="4">
    <location>
        <begin position="3293"/>
        <end position="3335"/>
    </location>
</feature>
<dbReference type="SMART" id="SM00028">
    <property type="entry name" value="TPR"/>
    <property type="match status" value="5"/>
</dbReference>
<feature type="compositionally biased region" description="Low complexity" evidence="4">
    <location>
        <begin position="2764"/>
        <end position="2786"/>
    </location>
</feature>
<evidence type="ECO:0000256" key="2">
    <source>
        <dbReference type="ARBA" id="ARBA00023242"/>
    </source>
</evidence>
<feature type="region of interest" description="Disordered" evidence="4">
    <location>
        <begin position="3111"/>
        <end position="3356"/>
    </location>
</feature>
<feature type="compositionally biased region" description="Basic and acidic residues" evidence="4">
    <location>
        <begin position="1938"/>
        <end position="1956"/>
    </location>
</feature>
<dbReference type="PANTHER" id="PTHR15502">
    <property type="entry name" value="CALCINEURIN-BINDING PROTEIN CABIN 1-RELATED"/>
    <property type="match status" value="1"/>
</dbReference>
<feature type="region of interest" description="Disordered" evidence="4">
    <location>
        <begin position="646"/>
        <end position="685"/>
    </location>
</feature>
<feature type="region of interest" description="Disordered" evidence="4">
    <location>
        <begin position="2192"/>
        <end position="2214"/>
    </location>
</feature>
<feature type="region of interest" description="Disordered" evidence="4">
    <location>
        <begin position="312"/>
        <end position="405"/>
    </location>
</feature>
<evidence type="ECO:0008006" key="7">
    <source>
        <dbReference type="Google" id="ProtNLM"/>
    </source>
</evidence>
<feature type="compositionally biased region" description="Polar residues" evidence="4">
    <location>
        <begin position="1767"/>
        <end position="1784"/>
    </location>
</feature>
<feature type="region of interest" description="Disordered" evidence="4">
    <location>
        <begin position="879"/>
        <end position="907"/>
    </location>
</feature>
<feature type="compositionally biased region" description="Polar residues" evidence="4">
    <location>
        <begin position="3283"/>
        <end position="3292"/>
    </location>
</feature>
<feature type="compositionally biased region" description="Basic and acidic residues" evidence="4">
    <location>
        <begin position="1818"/>
        <end position="1827"/>
    </location>
</feature>
<evidence type="ECO:0000256" key="4">
    <source>
        <dbReference type="SAM" id="MobiDB-lite"/>
    </source>
</evidence>
<feature type="region of interest" description="Disordered" evidence="4">
    <location>
        <begin position="3044"/>
        <end position="3093"/>
    </location>
</feature>
<feature type="region of interest" description="Disordered" evidence="4">
    <location>
        <begin position="2295"/>
        <end position="2492"/>
    </location>
</feature>
<accession>A0A8S4NSY8</accession>
<feature type="region of interest" description="Disordered" evidence="4">
    <location>
        <begin position="2124"/>
        <end position="2158"/>
    </location>
</feature>
<feature type="compositionally biased region" description="Basic and acidic residues" evidence="4">
    <location>
        <begin position="352"/>
        <end position="363"/>
    </location>
</feature>
<feature type="compositionally biased region" description="Basic residues" evidence="4">
    <location>
        <begin position="389"/>
        <end position="399"/>
    </location>
</feature>
<feature type="region of interest" description="Disordered" evidence="4">
    <location>
        <begin position="1057"/>
        <end position="1105"/>
    </location>
</feature>
<name>A0A8S4NSY8_OWEFU</name>
<feature type="compositionally biased region" description="Polar residues" evidence="4">
    <location>
        <begin position="3044"/>
        <end position="3071"/>
    </location>
</feature>
<feature type="compositionally biased region" description="Polar residues" evidence="4">
    <location>
        <begin position="2361"/>
        <end position="2380"/>
    </location>
</feature>
<feature type="compositionally biased region" description="Basic and acidic residues" evidence="4">
    <location>
        <begin position="1966"/>
        <end position="1991"/>
    </location>
</feature>
<sequence>MIRISALNESNNSFYDDSNDAPATVTKEAEESESFALYNKALSLQRQNQHVAAKATLLKLLESPFVKGLEVDSDDEDEPLVLPGLVLKYSAYKNLGSLASLEGDYTTAVEAYLQAVQLDATDVTVWYKLGSLAIKLRHLTLARHSLIQGLECSANHWPCLDQLILVLYVLSNYENCLFHISMALKRDPGYLRGLVLMRKILCEHPSLKEFTKHYFTACDPSIYTIDIEKEEEDEFVNEALELRNERQKLCQPKPLPVLKFPKPLTALSWLSLGEALIALYEDIEAKPQPISIGCRIDLSMYNTENPILAAPIPSTENVPKPPPAISVTDSPPRIQRFFDPGINPAEPSESENSAKENSTRDDDSSLLAGHKQGKKRKRLMNLFDDPAGKRRSARVRNTNRKQQEERVNFQELLQKFLPSSLMDVKETDADDVVKEASVKQSQKAEIDKEILESDDISVFCENEASEVHGFLKSKQTNGGIIDLMDRFLISLVDKSNTKWPPGLADVFVRVFHKLRNHFEFPSFFSVDVSRTRREKLGMVCLVYLELRLDHWFTKKATLGISPKKSAGMSIQSQLGQDFPGKYFEKDVCYILALCQVSDLYEENWRHIYTRASWLKARYCCLLQDTKEAVKYFNQTNSLLEELSDLQNVNPTEDKSGVGETACSNEAKPDMTPESMETDQPTEDMKPVAKQLPTDQTMDVESDDDKADVNDTNAKITEPVVTIVGDILESIITKTITNSEGLSGSVEVPMNISPEVAEHITPQNDIIESGGNVDLEMSEPSSHTDVLSNISPTTVPSTTLSHLVPSTTQISNEAQTEKEVSSMVPLTSAPSSMVLSTTVPSSAVPVSTAISISNVETLSMLSSPTVQWSVIVSAKDASLTTEPSNMLPSSTMSSSVTPSTSVHSSVVPSTKLPSTGVLSTTMPSTATMPSTCVPSISMTSSVPPPAIPSTDVPSQTITSSVVPLTMISSSEVPPTTMPSSGVSLTTLSSIVVPSTTIPSTIIPSTTAPSTVEALSTVPSTEPSTEIPSTVVSSRVSKTSLPTTISLFPLLNQSLNAKANQEKSLKNGKSEVTTREDNAKNGTDEARNAENKPECDKNKIDSDTNEVAKSDGKIRIHLVNCQLENIISTDEVNKQLEALLRCQSLEEMTRLSESNKHEMVVELLLQTFKQPQSAKNKATEVAGVPERHAQLLLLQDSLSQLGDAGRCLLWSEVALNEALQHYQSSNTSAGKDEWATTMCDLLKGIDKCMQKDPGAIQRLTVNKAAKLAHNLIRIIEICMELPDAIEEMPIDSVMPWIILYRLIKHEEAKLLGSGGDAAMVMDENNSNDSIGECMSSSLLLLNVAHDYLGRRSWCTNSQGALLEFYLDVVWEEFSKYNSDTSHPHHEDLESAFEQCVYCLYGHPNRKSRARHLYDHNAQQIDLTLERSKMLFEYFKPKSLPEFDSLKVSTVSSELEHLLQRICILLPPQSQYTSISIEMMTSYIDGSVSTFPIMQHPPADDLAIVQEMFYFLADYYFKNKETAKAIKYYLRDLCVCPDRIDSWAGMALSRTSKIEEKLNATDMKKNEGSVAKLSQAALTCFLRATELDENNSKLWIEYGSLAFQLHSHASRQLKQGNKDDETLLKMKNDMLQLAEKCYLATSKCDSEDAEEEWLHSYMLGKISEKMNRPPEIYLEYYKKAAEDLYEDNAQYPKKITYLYSPPRLAVEALEMFFRLHISVLKYALKLRQGVDFDKQGINYEMLVKYLTEARDSPFALAREKKKEKRDSQRDTSSADENSQTSQGSNQELIPRSKSRPTYHQTPQDHDYSKSKTPGSSSDASGENRHAKSDSDDVFSPMRPTPNLVNMEIEISAFSNSKETVIEEPQVDSDTVHQTDNDSSTADDRAKDAKKVSQDVKDILEDVITKVETSDKASCELKYKQPADFDDIKVIEKKLNEMVEDVENKQLEDTQDDKEKDKPSKVQVETSKQSVEHELNTIDTTEPVRCDEEPQHDDSKLDANVLSDSILETTSKTVALKADSPMEGIDVKVEQMETPMEVDTAETKGEIKMVDDIKDSPKVKDIIDDLPGSIGIPSPDTPFFDALDVPPTLEREISREGKSGDNILPPSLEKKPEDIVDLVVKEEKDNVKNELGDSMMSKSAFPPSTENKVKDEVDENVKGQDIVEPDIAQMICRNEIGEEGNKDISEQQILNTPNPISLIQSESDQPPTKIRKLDDESEIESQNIERLVQETDVSNKVHTKKDNTEEIKDISKLAVEFNEKAVSDKPAVHCPELDVSDPLKALENLEAVAAQVAAEIETSKFDDKSYDVKQLEADDHIDKKADENSDIGEKSQNKADDVPFGVKESLTSPNDRVEVEKPKSDENKPTYSCDKSTIVDNTQNTDDNPISGDEKGSKPVASDETQSYKGISEEMVLDPRTGEMVPVSQLNEPVDIKVPDDPKTSQSQPLKSQTDQSQPPQTVESNSNEPMDLSTTSSTTNQSKPTTQSNPPKIDQSKPLVKQLGSDWLKAVEEVKKKPRCVPLMDDWLPEKVLPLAKMTMRALELCLTRFPQHYKSLYWLAYMYYATKDFKNLGYARDLLMGTKVPWQTLDHMPCASLLHDRKQNNFFNGIWRIPIEEVDRPGSFPSHLNRCIVLLLDVLRDIHDSRGLYSVHCGLNRVPDSQRKYLRDADRLHLAKMAFSCTKDAILLQLPNMAKEKDNERIQKFILEAYKVWQHSSKQSIVRESKQEMNSMLVHVYSACRSKQLEEQPSILEQATRYCIQHSHTKTPQTPTHSSGPNSTPSTPGSVTSPRPQATTLGQQKLVASPKAGGSKGVGVNKQYPSLGINPQIRETYRQVIKSSISNLTTKSPPKAKDGTSVKDAPEVKDKKGAEQTTGTPEIIDLTYDSSTPSPKAGISKKIPTPSRLMQLKKTSQMHGTLSWKQAMKYRASSHNKIQGPSVLKNTTSAGHKYKIIRGLKSVHPQKAQSVNPGVSTSSVTGKTKPAYNAGPSVDVKQLFGSPKVDLGAPIPSGAKSVKLDKFFVKDGTTMSQRSLDIIPFKKIAKSAESAVKSPTFSSQTNRPQIKPTTVTSSHKSNIKSPTFPGVKPHIKSGQVSKPPQGNVKSPIFQSQYVRPNSATTVKSPIFPGQPKPQMKPKSTDGSIVGRSSTIGTHKPNVSPQSGTMKPQSGTMRPQGGTVKPQCGTMKPQSGTMKPQSGNIKSQGGTVRPQSGTMKPQSGTMKSHSGTLKPQGGSSNPITSPQPLYIGPVPSKSSAPITKDLPEFARNLPAFKPKIHQEKPNLPSPNAPHKNSHQSVTQTSKLQKATTTKTSGQSATTTKISGQSATTTKTSGQSATTTKTSGQSKPEGFSILVQAKSPDIILLDSD</sequence>
<feature type="region of interest" description="Disordered" evidence="4">
    <location>
        <begin position="2758"/>
        <end position="2787"/>
    </location>
</feature>
<protein>
    <recommendedName>
        <fullName evidence="7">Calcineurin-binding protein cabin-1</fullName>
    </recommendedName>
</protein>
<dbReference type="InterPro" id="IPR011990">
    <property type="entry name" value="TPR-like_helical_dom_sf"/>
</dbReference>
<proteinExistence type="predicted"/>
<feature type="repeat" description="TPR" evidence="3">
    <location>
        <begin position="89"/>
        <end position="122"/>
    </location>
</feature>
<feature type="compositionally biased region" description="Basic and acidic residues" evidence="4">
    <location>
        <begin position="2426"/>
        <end position="2435"/>
    </location>
</feature>
<feature type="compositionally biased region" description="Polar residues" evidence="4">
    <location>
        <begin position="2957"/>
        <end position="2972"/>
    </location>
</feature>
<feature type="compositionally biased region" description="Basic and acidic residues" evidence="4">
    <location>
        <begin position="1866"/>
        <end position="1890"/>
    </location>
</feature>
<feature type="compositionally biased region" description="Polar residues" evidence="4">
    <location>
        <begin position="3130"/>
        <end position="3162"/>
    </location>
</feature>
<dbReference type="GO" id="GO:0006325">
    <property type="term" value="P:chromatin organization"/>
    <property type="evidence" value="ECO:0007669"/>
    <property type="project" value="InterPro"/>
</dbReference>
<dbReference type="SUPFAM" id="SSF48452">
    <property type="entry name" value="TPR-like"/>
    <property type="match status" value="2"/>
</dbReference>
<feature type="region of interest" description="Disordered" evidence="4">
    <location>
        <begin position="2955"/>
        <end position="2976"/>
    </location>
</feature>
<keyword evidence="3" id="KW-0802">TPR repeat</keyword>
<feature type="region of interest" description="Disordered" evidence="4">
    <location>
        <begin position="1860"/>
        <end position="1890"/>
    </location>
</feature>
<keyword evidence="6" id="KW-1185">Reference proteome</keyword>
<feature type="compositionally biased region" description="Basic and acidic residues" evidence="4">
    <location>
        <begin position="2143"/>
        <end position="2154"/>
    </location>
</feature>
<dbReference type="GO" id="GO:0031491">
    <property type="term" value="F:nucleosome binding"/>
    <property type="evidence" value="ECO:0007669"/>
    <property type="project" value="TreeGrafter"/>
</dbReference>
<feature type="compositionally biased region" description="Polar residues" evidence="4">
    <location>
        <begin position="2192"/>
        <end position="2202"/>
    </location>
</feature>
<dbReference type="Gene3D" id="1.25.40.10">
    <property type="entry name" value="Tetratricopeptide repeat domain"/>
    <property type="match status" value="2"/>
</dbReference>
<organism evidence="5 6">
    <name type="scientific">Owenia fusiformis</name>
    <name type="common">Polychaete worm</name>
    <dbReference type="NCBI Taxonomy" id="6347"/>
    <lineage>
        <taxon>Eukaryota</taxon>
        <taxon>Metazoa</taxon>
        <taxon>Spiralia</taxon>
        <taxon>Lophotrochozoa</taxon>
        <taxon>Annelida</taxon>
        <taxon>Polychaeta</taxon>
        <taxon>Sedentaria</taxon>
        <taxon>Canalipalpata</taxon>
        <taxon>Sabellida</taxon>
        <taxon>Oweniida</taxon>
        <taxon>Oweniidae</taxon>
        <taxon>Owenia</taxon>
    </lineage>
</organism>
<dbReference type="InterPro" id="IPR033053">
    <property type="entry name" value="Hir3/CABIN1"/>
</dbReference>
<feature type="compositionally biased region" description="Low complexity" evidence="4">
    <location>
        <begin position="882"/>
        <end position="907"/>
    </location>
</feature>
<dbReference type="PROSITE" id="PS50005">
    <property type="entry name" value="TPR"/>
    <property type="match status" value="1"/>
</dbReference>
<feature type="region of interest" description="Disordered" evidence="4">
    <location>
        <begin position="2797"/>
        <end position="2816"/>
    </location>
</feature>
<feature type="region of interest" description="Disordered" evidence="4">
    <location>
        <begin position="2835"/>
        <end position="2892"/>
    </location>
</feature>
<evidence type="ECO:0000256" key="3">
    <source>
        <dbReference type="PROSITE-ProRule" id="PRU00339"/>
    </source>
</evidence>
<evidence type="ECO:0000313" key="5">
    <source>
        <dbReference type="EMBL" id="CAH1784782.1"/>
    </source>
</evidence>
<feature type="compositionally biased region" description="Basic and acidic residues" evidence="4">
    <location>
        <begin position="2347"/>
        <end position="2360"/>
    </location>
</feature>
<feature type="compositionally biased region" description="Basic and acidic residues" evidence="4">
    <location>
        <begin position="1754"/>
        <end position="1766"/>
    </location>
</feature>
<feature type="compositionally biased region" description="Basic and acidic residues" evidence="4">
    <location>
        <begin position="2845"/>
        <end position="2864"/>
    </location>
</feature>
<evidence type="ECO:0000256" key="1">
    <source>
        <dbReference type="ARBA" id="ARBA00004123"/>
    </source>
</evidence>
<feature type="compositionally biased region" description="Polar residues" evidence="4">
    <location>
        <begin position="3177"/>
        <end position="3232"/>
    </location>
</feature>
<keyword evidence="2" id="KW-0539">Nucleus</keyword>
<dbReference type="Pfam" id="PF13414">
    <property type="entry name" value="TPR_11"/>
    <property type="match status" value="1"/>
</dbReference>
<evidence type="ECO:0000313" key="6">
    <source>
        <dbReference type="Proteomes" id="UP000749559"/>
    </source>
</evidence>
<feature type="compositionally biased region" description="Polar residues" evidence="4">
    <location>
        <begin position="2436"/>
        <end position="2483"/>
    </location>
</feature>
<feature type="compositionally biased region" description="Polar residues" evidence="4">
    <location>
        <begin position="3084"/>
        <end position="3093"/>
    </location>
</feature>
<dbReference type="InterPro" id="IPR019734">
    <property type="entry name" value="TPR_rpt"/>
</dbReference>
<comment type="caution">
    <text evidence="5">The sequence shown here is derived from an EMBL/GenBank/DDBJ whole genome shotgun (WGS) entry which is preliminary data.</text>
</comment>
<dbReference type="EMBL" id="CAIIXF020000005">
    <property type="protein sequence ID" value="CAH1784782.1"/>
    <property type="molecule type" value="Genomic_DNA"/>
</dbReference>
<dbReference type="PANTHER" id="PTHR15502:SF7">
    <property type="entry name" value="CALCINEURIN-BINDING PROTEIN CABIN-1"/>
    <property type="match status" value="1"/>
</dbReference>
<comment type="subcellular location">
    <subcellularLocation>
        <location evidence="1">Nucleus</location>
    </subcellularLocation>
</comment>
<dbReference type="OrthoDB" id="77564at2759"/>
<dbReference type="GO" id="GO:0005634">
    <property type="term" value="C:nucleus"/>
    <property type="evidence" value="ECO:0007669"/>
    <property type="project" value="UniProtKB-SubCell"/>
</dbReference>
<feature type="compositionally biased region" description="Basic and acidic residues" evidence="4">
    <location>
        <begin position="1058"/>
        <end position="1105"/>
    </location>
</feature>
<feature type="region of interest" description="Disordered" evidence="4">
    <location>
        <begin position="1938"/>
        <end position="1991"/>
    </location>
</feature>